<keyword evidence="7" id="KW-0479">Metal-binding</keyword>
<dbReference type="GO" id="GO:0008409">
    <property type="term" value="F:5'-3' exonuclease activity"/>
    <property type="evidence" value="ECO:0007669"/>
    <property type="project" value="TreeGrafter"/>
</dbReference>
<comment type="cofactor">
    <cofactor evidence="2">
        <name>Mn(2+)</name>
        <dbReference type="ChEBI" id="CHEBI:29035"/>
    </cofactor>
</comment>
<evidence type="ECO:0000256" key="8">
    <source>
        <dbReference type="ARBA" id="ARBA00022801"/>
    </source>
</evidence>
<evidence type="ECO:0000313" key="13">
    <source>
        <dbReference type="EMBL" id="MCB8880537.1"/>
    </source>
</evidence>
<dbReference type="GO" id="GO:0036297">
    <property type="term" value="P:interstrand cross-link repair"/>
    <property type="evidence" value="ECO:0007669"/>
    <property type="project" value="InterPro"/>
</dbReference>
<protein>
    <recommendedName>
        <fullName evidence="5">phosphodiesterase I</fullName>
        <ecNumber evidence="5">3.1.4.1</ecNumber>
    </recommendedName>
</protein>
<proteinExistence type="inferred from homology"/>
<dbReference type="InterPro" id="IPR014883">
    <property type="entry name" value="VRR_NUC"/>
</dbReference>
<dbReference type="Pfam" id="PF08774">
    <property type="entry name" value="VRR_NUC"/>
    <property type="match status" value="1"/>
</dbReference>
<comment type="similarity">
    <text evidence="4">Belongs to the FAN1 family.</text>
</comment>
<feature type="region of interest" description="Disordered" evidence="11">
    <location>
        <begin position="1"/>
        <end position="29"/>
    </location>
</feature>
<evidence type="ECO:0000256" key="5">
    <source>
        <dbReference type="ARBA" id="ARBA00012029"/>
    </source>
</evidence>
<organism evidence="13 14">
    <name type="scientific">Acidisoma cellulosilyticum</name>
    <dbReference type="NCBI Taxonomy" id="2802395"/>
    <lineage>
        <taxon>Bacteria</taxon>
        <taxon>Pseudomonadati</taxon>
        <taxon>Pseudomonadota</taxon>
        <taxon>Alphaproteobacteria</taxon>
        <taxon>Acetobacterales</taxon>
        <taxon>Acidocellaceae</taxon>
        <taxon>Acidisoma</taxon>
    </lineage>
</organism>
<evidence type="ECO:0000256" key="7">
    <source>
        <dbReference type="ARBA" id="ARBA00022723"/>
    </source>
</evidence>
<feature type="compositionally biased region" description="Polar residues" evidence="11">
    <location>
        <begin position="9"/>
        <end position="18"/>
    </location>
</feature>
<sequence length="570" mass="65282">MRGGAEPGQSGQFDQATSHPRDPAPRQAETGPYYLEHFTQVLCSVASRYGFLLSDAERQHIDCLHGLSQPSRMLYARLVNRRGPCFRVDKLSYPELPMLETALAELQNARLLRGCSPDKDLGDKRPLLRCFTLPELTTELRRQGVSPPNRRAALLDWLHASDGQTDLLRTLLGRYRVIRLGETDPWNFLRFLFFGELRDNLSDFVIRELGFLTPEDIAPDQLAPLFRSRAEARDAFHMAGLYAEFRTIRGVQSARDTLYWWQHQGVTRDALAAGQESFDRLIDRLGRRLEREGEPALALALYATSQHGMTRDRQARLLIKEGRRAEATQLAEAMAEAPRNSDEAYAARHLLRRLTQDRRTSDARSLQKLGRVVQLQTTFVSVESATLAHYRALGWDGVHAENWLWNATFGLLFWDIIYDPGLGTFHSPLQTAPSDLYDRDFFARRESLIEKRLIDLQQDREAQFVATSTFNLKRGLTNPFVPWQDDILTYVLILIDRLPRPGLVSVLRRMAQDVLHHGRGFPDLFLWTAEDYSFVEVKSKTDQLSAAQYEWLVFFKKSGICVHIDNVLQA</sequence>
<dbReference type="GO" id="GO:0070336">
    <property type="term" value="F:flap-structured DNA binding"/>
    <property type="evidence" value="ECO:0007669"/>
    <property type="project" value="TreeGrafter"/>
</dbReference>
<comment type="caution">
    <text evidence="13">The sequence shown here is derived from an EMBL/GenBank/DDBJ whole genome shotgun (WGS) entry which is preliminary data.</text>
</comment>
<dbReference type="SMART" id="SM00990">
    <property type="entry name" value="VRR_NUC"/>
    <property type="match status" value="1"/>
</dbReference>
<evidence type="ECO:0000256" key="4">
    <source>
        <dbReference type="ARBA" id="ARBA00005533"/>
    </source>
</evidence>
<evidence type="ECO:0000256" key="11">
    <source>
        <dbReference type="SAM" id="MobiDB-lite"/>
    </source>
</evidence>
<feature type="domain" description="VRR-NUC" evidence="12">
    <location>
        <begin position="482"/>
        <end position="569"/>
    </location>
</feature>
<accession>A0A963Z0D5</accession>
<dbReference type="PANTHER" id="PTHR15749:SF4">
    <property type="entry name" value="FANCONI-ASSOCIATED NUCLEASE 1"/>
    <property type="match status" value="1"/>
</dbReference>
<keyword evidence="10" id="KW-0464">Manganese</keyword>
<dbReference type="EMBL" id="JAESVA010000003">
    <property type="protein sequence ID" value="MCB8880537.1"/>
    <property type="molecule type" value="Genomic_DNA"/>
</dbReference>
<dbReference type="InterPro" id="IPR049125">
    <property type="entry name" value="FAN1-like_WH"/>
</dbReference>
<evidence type="ECO:0000313" key="14">
    <source>
        <dbReference type="Proteomes" id="UP000721844"/>
    </source>
</evidence>
<evidence type="ECO:0000256" key="10">
    <source>
        <dbReference type="ARBA" id="ARBA00023211"/>
    </source>
</evidence>
<dbReference type="PANTHER" id="PTHR15749">
    <property type="entry name" value="FANCONI-ASSOCIATED NUCLEASE 1"/>
    <property type="match status" value="1"/>
</dbReference>
<dbReference type="GO" id="GO:0046872">
    <property type="term" value="F:metal ion binding"/>
    <property type="evidence" value="ECO:0007669"/>
    <property type="project" value="UniProtKB-KW"/>
</dbReference>
<dbReference type="RefSeq" id="WP_227307202.1">
    <property type="nucleotide sequence ID" value="NZ_JAESVA010000003.1"/>
</dbReference>
<evidence type="ECO:0000256" key="3">
    <source>
        <dbReference type="ARBA" id="ARBA00001946"/>
    </source>
</evidence>
<keyword evidence="14" id="KW-1185">Reference proteome</keyword>
<evidence type="ECO:0000256" key="1">
    <source>
        <dbReference type="ARBA" id="ARBA00000983"/>
    </source>
</evidence>
<dbReference type="GO" id="GO:0017108">
    <property type="term" value="F:5'-flap endonuclease activity"/>
    <property type="evidence" value="ECO:0007669"/>
    <property type="project" value="TreeGrafter"/>
</dbReference>
<keyword evidence="6" id="KW-0540">Nuclease</keyword>
<evidence type="ECO:0000256" key="6">
    <source>
        <dbReference type="ARBA" id="ARBA00022722"/>
    </source>
</evidence>
<dbReference type="Pfam" id="PF21315">
    <property type="entry name" value="FAN1_HTH"/>
    <property type="match status" value="1"/>
</dbReference>
<dbReference type="InterPro" id="IPR033315">
    <property type="entry name" value="Fan1-like"/>
</dbReference>
<dbReference type="Proteomes" id="UP000721844">
    <property type="component" value="Unassembled WGS sequence"/>
</dbReference>
<comment type="catalytic activity">
    <reaction evidence="1">
        <text>Hydrolytically removes 5'-nucleotides successively from the 3'-hydroxy termini of 3'-hydroxy-terminated oligonucleotides.</text>
        <dbReference type="EC" id="3.1.4.1"/>
    </reaction>
</comment>
<evidence type="ECO:0000256" key="9">
    <source>
        <dbReference type="ARBA" id="ARBA00022842"/>
    </source>
</evidence>
<dbReference type="AlphaFoldDB" id="A0A963Z0D5"/>
<keyword evidence="9" id="KW-0460">Magnesium</keyword>
<dbReference type="InterPro" id="IPR011856">
    <property type="entry name" value="tRNA_endonuc-like_dom_sf"/>
</dbReference>
<dbReference type="GO" id="GO:0004528">
    <property type="term" value="F:phosphodiesterase I activity"/>
    <property type="evidence" value="ECO:0007669"/>
    <property type="project" value="UniProtKB-EC"/>
</dbReference>
<evidence type="ECO:0000256" key="2">
    <source>
        <dbReference type="ARBA" id="ARBA00001936"/>
    </source>
</evidence>
<keyword evidence="8" id="KW-0378">Hydrolase</keyword>
<reference evidence="13 14" key="1">
    <citation type="journal article" date="2021" name="Microorganisms">
        <title>Acidisoma silvae sp. nov. and Acidisomacellulosilytica sp. nov., Two Acidophilic Bacteria Isolated from Decaying Wood, Hydrolyzing Cellulose and Producing Poly-3-hydroxybutyrate.</title>
        <authorList>
            <person name="Mieszkin S."/>
            <person name="Pouder E."/>
            <person name="Uroz S."/>
            <person name="Simon-Colin C."/>
            <person name="Alain K."/>
        </authorList>
    </citation>
    <scope>NUCLEOTIDE SEQUENCE [LARGE SCALE GENOMIC DNA]</scope>
    <source>
        <strain evidence="13 14">HW T5.17</strain>
    </source>
</reference>
<name>A0A963Z0D5_9PROT</name>
<dbReference type="EC" id="3.1.4.1" evidence="5"/>
<evidence type="ECO:0000259" key="12">
    <source>
        <dbReference type="SMART" id="SM00990"/>
    </source>
</evidence>
<comment type="cofactor">
    <cofactor evidence="3">
        <name>Mg(2+)</name>
        <dbReference type="ChEBI" id="CHEBI:18420"/>
    </cofactor>
</comment>
<dbReference type="Gene3D" id="3.40.1350.10">
    <property type="match status" value="1"/>
</dbReference>
<gene>
    <name evidence="13" type="ORF">ACELLULO517_09860</name>
</gene>